<dbReference type="CDD" id="cd07204">
    <property type="entry name" value="Pat_PNPLA_like"/>
    <property type="match status" value="1"/>
</dbReference>
<evidence type="ECO:0000256" key="1">
    <source>
        <dbReference type="ARBA" id="ARBA00023098"/>
    </source>
</evidence>
<dbReference type="Proteomes" id="UP000095281">
    <property type="component" value="Unplaced"/>
</dbReference>
<reference evidence="6" key="1">
    <citation type="submission" date="2016-11" db="UniProtKB">
        <authorList>
            <consortium name="WormBaseParasite"/>
        </authorList>
    </citation>
    <scope>IDENTIFICATION</scope>
</reference>
<dbReference type="PANTHER" id="PTHR12406:SF41">
    <property type="entry name" value="BRUMMER, ISOFORM B-RELATED"/>
    <property type="match status" value="1"/>
</dbReference>
<keyword evidence="2" id="KW-0378">Hydrolase</keyword>
<feature type="active site" description="Proton acceptor" evidence="2">
    <location>
        <position position="170"/>
    </location>
</feature>
<dbReference type="InterPro" id="IPR033562">
    <property type="entry name" value="PLPL"/>
</dbReference>
<dbReference type="InterPro" id="IPR016035">
    <property type="entry name" value="Acyl_Trfase/lysoPLipase"/>
</dbReference>
<dbReference type="WBParaSite" id="MhA1_Contig492.frz3.gene28">
    <property type="protein sequence ID" value="MhA1_Contig492.frz3.gene28"/>
    <property type="gene ID" value="MhA1_Contig492.frz3.gene28"/>
</dbReference>
<dbReference type="GO" id="GO:0055088">
    <property type="term" value="P:lipid homeostasis"/>
    <property type="evidence" value="ECO:0007669"/>
    <property type="project" value="TreeGrafter"/>
</dbReference>
<feature type="region of interest" description="Disordered" evidence="3">
    <location>
        <begin position="573"/>
        <end position="599"/>
    </location>
</feature>
<feature type="domain" description="PNPLA" evidence="4">
    <location>
        <begin position="16"/>
        <end position="183"/>
    </location>
</feature>
<feature type="active site" description="Nucleophile" evidence="2">
    <location>
        <position position="51"/>
    </location>
</feature>
<evidence type="ECO:0000313" key="6">
    <source>
        <dbReference type="WBParaSite" id="MhA1_Contig492.frz3.gene28"/>
    </source>
</evidence>
<dbReference type="GO" id="GO:0005737">
    <property type="term" value="C:cytoplasm"/>
    <property type="evidence" value="ECO:0007669"/>
    <property type="project" value="TreeGrafter"/>
</dbReference>
<dbReference type="Pfam" id="PF01734">
    <property type="entry name" value="Patatin"/>
    <property type="match status" value="1"/>
</dbReference>
<dbReference type="AlphaFoldDB" id="A0A1I8BRW5"/>
<comment type="caution">
    <text evidence="2">Lacks conserved residue(s) required for the propagation of feature annotation.</text>
</comment>
<evidence type="ECO:0000259" key="4">
    <source>
        <dbReference type="PROSITE" id="PS51635"/>
    </source>
</evidence>
<keyword evidence="5" id="KW-1185">Reference proteome</keyword>
<protein>
    <submittedName>
        <fullName evidence="6">PNPLA domain-containing protein</fullName>
    </submittedName>
</protein>
<evidence type="ECO:0000256" key="2">
    <source>
        <dbReference type="PROSITE-ProRule" id="PRU01161"/>
    </source>
</evidence>
<dbReference type="PROSITE" id="PS51635">
    <property type="entry name" value="PNPLA"/>
    <property type="match status" value="1"/>
</dbReference>
<proteinExistence type="predicted"/>
<dbReference type="GO" id="GO:0016020">
    <property type="term" value="C:membrane"/>
    <property type="evidence" value="ECO:0007669"/>
    <property type="project" value="TreeGrafter"/>
</dbReference>
<dbReference type="GO" id="GO:0005811">
    <property type="term" value="C:lipid droplet"/>
    <property type="evidence" value="ECO:0007669"/>
    <property type="project" value="TreeGrafter"/>
</dbReference>
<dbReference type="GO" id="GO:0019433">
    <property type="term" value="P:triglyceride catabolic process"/>
    <property type="evidence" value="ECO:0007669"/>
    <property type="project" value="TreeGrafter"/>
</dbReference>
<keyword evidence="2" id="KW-0442">Lipid degradation</keyword>
<dbReference type="SUPFAM" id="SSF52151">
    <property type="entry name" value="FabD/lysophospholipase-like"/>
    <property type="match status" value="1"/>
</dbReference>
<evidence type="ECO:0000313" key="5">
    <source>
        <dbReference type="Proteomes" id="UP000095281"/>
    </source>
</evidence>
<name>A0A1I8BRW5_MELHA</name>
<dbReference type="Gene3D" id="3.40.1090.10">
    <property type="entry name" value="Cytosolic phospholipase A2 catalytic domain"/>
    <property type="match status" value="2"/>
</dbReference>
<dbReference type="PANTHER" id="PTHR12406">
    <property type="entry name" value="CALCIUM-INDEPENDENT PHOSPHOLIPASE A2 IPLA2 -RELATED"/>
    <property type="match status" value="1"/>
</dbReference>
<keyword evidence="1 2" id="KW-0443">Lipid metabolism</keyword>
<dbReference type="InterPro" id="IPR002641">
    <property type="entry name" value="PNPLA_dom"/>
</dbReference>
<dbReference type="GO" id="GO:0004806">
    <property type="term" value="F:triacylglycerol lipase activity"/>
    <property type="evidence" value="ECO:0007669"/>
    <property type="project" value="TreeGrafter"/>
</dbReference>
<organism evidence="5 6">
    <name type="scientific">Meloidogyne hapla</name>
    <name type="common">Root-knot nematode worm</name>
    <dbReference type="NCBI Taxonomy" id="6305"/>
    <lineage>
        <taxon>Eukaryota</taxon>
        <taxon>Metazoa</taxon>
        <taxon>Ecdysozoa</taxon>
        <taxon>Nematoda</taxon>
        <taxon>Chromadorea</taxon>
        <taxon>Rhabditida</taxon>
        <taxon>Tylenchina</taxon>
        <taxon>Tylenchomorpha</taxon>
        <taxon>Tylenchoidea</taxon>
        <taxon>Meloidogynidae</taxon>
        <taxon>Meloidogyninae</taxon>
        <taxon>Meloidogyne</taxon>
    </lineage>
</organism>
<evidence type="ECO:0000256" key="3">
    <source>
        <dbReference type="SAM" id="MobiDB-lite"/>
    </source>
</evidence>
<feature type="short sequence motif" description="DGA/G" evidence="2">
    <location>
        <begin position="170"/>
        <end position="172"/>
    </location>
</feature>
<sequence length="614" mass="68555">MSPVHSPMLNASQMQLSFAGCGFLCIYHAGVCAAIKEYAPQLTLNRIKGASAGAIAAAGLVCNVCMSRATSTILQIVTEARAGSLLALSPNFDVLALVRQGLEEALPENAHILCTGRLFISATRARDYKNALISEFSSREELIEAILCSCFIPFYCGRTPPTYRGEQYIDGAFSDNQPGKWEPGTITVSPFSGESDICPTDEDSARQVLNVFSMFGFDIAGTSVQFTTQNLFRSIVILFPPAPEVCSRICRQGFEDALRFLTKNHLVPCIECLTVQSNAIPVSKPTQNIMSTKSVPIPATEPFLKSNRIRILQKNRAGVSPVNTRRRSNGCERCLGPLGRIASSHFSSIPLPSVVQKTLTDMETRSAAGLLSWLRRWRLIRWWLRLILPPVMLPFELLQFVLRKLRARIKKSILAPTEAYILRFQHLIDFILQQVENKYLAPSAVIPVGSPSLIRIAEPQKIEMKCGNRRMSLASQRKISASVEHLDLAIDNYKIERGNKDDIEEVETEKLPRSVVLRKLVGEREDAVLAFHYREDETNELKICQIFDTSSRHLHEQKHCPNGIICSSNYEVSDTEEHGGGEDSGLSLAEDEVCDDNNEKKKQQIYLKKNKKRI</sequence>
<feature type="short sequence motif" description="GXSXG" evidence="2">
    <location>
        <begin position="49"/>
        <end position="53"/>
    </location>
</feature>
<accession>A0A1I8BRW5</accession>